<dbReference type="Gene3D" id="1.20.120.1220">
    <property type="match status" value="1"/>
</dbReference>
<gene>
    <name evidence="3" type="ORF">ACFP73_13170</name>
</gene>
<proteinExistence type="predicted"/>
<accession>A0ABW1VQC4</accession>
<feature type="transmembrane region" description="Helical" evidence="1">
    <location>
        <begin position="52"/>
        <end position="73"/>
    </location>
</feature>
<dbReference type="Pfam" id="PF01478">
    <property type="entry name" value="Peptidase_A24"/>
    <property type="match status" value="1"/>
</dbReference>
<keyword evidence="1" id="KW-1133">Transmembrane helix</keyword>
<evidence type="ECO:0000313" key="3">
    <source>
        <dbReference type="EMBL" id="MFC6363034.1"/>
    </source>
</evidence>
<name>A0ABW1VQC4_9GAMM</name>
<protein>
    <submittedName>
        <fullName evidence="3">Prepilin peptidase</fullName>
    </submittedName>
</protein>
<feature type="domain" description="Prepilin type IV endopeptidase peptidase" evidence="2">
    <location>
        <begin position="7"/>
        <end position="105"/>
    </location>
</feature>
<keyword evidence="1" id="KW-0472">Membrane</keyword>
<feature type="transmembrane region" description="Helical" evidence="1">
    <location>
        <begin position="29"/>
        <end position="45"/>
    </location>
</feature>
<reference evidence="4" key="1">
    <citation type="journal article" date="2019" name="Int. J. Syst. Evol. Microbiol.">
        <title>The Global Catalogue of Microorganisms (GCM) 10K type strain sequencing project: providing services to taxonomists for standard genome sequencing and annotation.</title>
        <authorList>
            <consortium name="The Broad Institute Genomics Platform"/>
            <consortium name="The Broad Institute Genome Sequencing Center for Infectious Disease"/>
            <person name="Wu L."/>
            <person name="Ma J."/>
        </authorList>
    </citation>
    <scope>NUCLEOTIDE SEQUENCE [LARGE SCALE GENOMIC DNA]</scope>
    <source>
        <strain evidence="4">CGMCC 4.1530</strain>
    </source>
</reference>
<dbReference type="RefSeq" id="WP_212707766.1">
    <property type="nucleotide sequence ID" value="NZ_BAAAFW010000055.1"/>
</dbReference>
<evidence type="ECO:0000256" key="1">
    <source>
        <dbReference type="SAM" id="Phobius"/>
    </source>
</evidence>
<feature type="transmembrane region" description="Helical" evidence="1">
    <location>
        <begin position="93"/>
        <end position="115"/>
    </location>
</feature>
<keyword evidence="1" id="KW-0812">Transmembrane</keyword>
<evidence type="ECO:0000313" key="4">
    <source>
        <dbReference type="Proteomes" id="UP001596215"/>
    </source>
</evidence>
<keyword evidence="4" id="KW-1185">Reference proteome</keyword>
<dbReference type="InterPro" id="IPR000045">
    <property type="entry name" value="Prepilin_IV_endopep_pep"/>
</dbReference>
<evidence type="ECO:0000259" key="2">
    <source>
        <dbReference type="Pfam" id="PF01478"/>
    </source>
</evidence>
<organism evidence="3 4">
    <name type="scientific">Tatumella punctata</name>
    <dbReference type="NCBI Taxonomy" id="399969"/>
    <lineage>
        <taxon>Bacteria</taxon>
        <taxon>Pseudomonadati</taxon>
        <taxon>Pseudomonadota</taxon>
        <taxon>Gammaproteobacteria</taxon>
        <taxon>Enterobacterales</taxon>
        <taxon>Erwiniaceae</taxon>
        <taxon>Tatumella</taxon>
    </lineage>
</organism>
<dbReference type="Proteomes" id="UP001596215">
    <property type="component" value="Unassembled WGS sequence"/>
</dbReference>
<sequence>MKVFILLLLGIVLLSVCYTDITNRKIKNKAVFLVALFSALLSVTSTGSLNLLYPLIVLIVGFLLVFVNVIGAGDIKLIAALSLSVPAGQIPEFILWITLSGVPLILVVVVLRLVLPARKTMTLPYGVAISIGYLLHLLG</sequence>
<comment type="caution">
    <text evidence="3">The sequence shown here is derived from an EMBL/GenBank/DDBJ whole genome shotgun (WGS) entry which is preliminary data.</text>
</comment>
<dbReference type="EMBL" id="JBHSUC010000019">
    <property type="protein sequence ID" value="MFC6363034.1"/>
    <property type="molecule type" value="Genomic_DNA"/>
</dbReference>